<dbReference type="Proteomes" id="UP001151760">
    <property type="component" value="Unassembled WGS sequence"/>
</dbReference>
<dbReference type="EMBL" id="BQNB010008881">
    <property type="protein sequence ID" value="GJS55630.1"/>
    <property type="molecule type" value="Genomic_DNA"/>
</dbReference>
<comment type="caution">
    <text evidence="2">The sequence shown here is derived from an EMBL/GenBank/DDBJ whole genome shotgun (WGS) entry which is preliminary data.</text>
</comment>
<evidence type="ECO:0000313" key="3">
    <source>
        <dbReference type="Proteomes" id="UP001151760"/>
    </source>
</evidence>
<reference evidence="2" key="1">
    <citation type="journal article" date="2022" name="Int. J. Mol. Sci.">
        <title>Draft Genome of Tanacetum Coccineum: Genomic Comparison of Closely Related Tanacetum-Family Plants.</title>
        <authorList>
            <person name="Yamashiro T."/>
            <person name="Shiraishi A."/>
            <person name="Nakayama K."/>
            <person name="Satake H."/>
        </authorList>
    </citation>
    <scope>NUCLEOTIDE SEQUENCE</scope>
</reference>
<evidence type="ECO:0000256" key="1">
    <source>
        <dbReference type="SAM" id="MobiDB-lite"/>
    </source>
</evidence>
<feature type="region of interest" description="Disordered" evidence="1">
    <location>
        <begin position="1"/>
        <end position="22"/>
    </location>
</feature>
<evidence type="ECO:0000313" key="2">
    <source>
        <dbReference type="EMBL" id="GJS55630.1"/>
    </source>
</evidence>
<accession>A0ABQ4WRV5</accession>
<feature type="compositionally biased region" description="Basic and acidic residues" evidence="1">
    <location>
        <begin position="1"/>
        <end position="14"/>
    </location>
</feature>
<keyword evidence="3" id="KW-1185">Reference proteome</keyword>
<reference evidence="2" key="2">
    <citation type="submission" date="2022-01" db="EMBL/GenBank/DDBJ databases">
        <authorList>
            <person name="Yamashiro T."/>
            <person name="Shiraishi A."/>
            <person name="Satake H."/>
            <person name="Nakayama K."/>
        </authorList>
    </citation>
    <scope>NUCLEOTIDE SEQUENCE</scope>
</reference>
<gene>
    <name evidence="2" type="ORF">Tco_0628992</name>
</gene>
<name>A0ABQ4WRV5_9ASTR</name>
<organism evidence="2 3">
    <name type="scientific">Tanacetum coccineum</name>
    <dbReference type="NCBI Taxonomy" id="301880"/>
    <lineage>
        <taxon>Eukaryota</taxon>
        <taxon>Viridiplantae</taxon>
        <taxon>Streptophyta</taxon>
        <taxon>Embryophyta</taxon>
        <taxon>Tracheophyta</taxon>
        <taxon>Spermatophyta</taxon>
        <taxon>Magnoliopsida</taxon>
        <taxon>eudicotyledons</taxon>
        <taxon>Gunneridae</taxon>
        <taxon>Pentapetalae</taxon>
        <taxon>asterids</taxon>
        <taxon>campanulids</taxon>
        <taxon>Asterales</taxon>
        <taxon>Asteraceae</taxon>
        <taxon>Asteroideae</taxon>
        <taxon>Anthemideae</taxon>
        <taxon>Anthemidinae</taxon>
        <taxon>Tanacetum</taxon>
    </lineage>
</organism>
<proteinExistence type="predicted"/>
<sequence>MKATKKSERQKTNSDLEEEEQLRASLKIVPDEEEEIDYEGLGIRYPIVNWESAFYHTNRYGVPHDYYKVFRANGSSRYIKTFTEMVSRFDRLDFIELHSLVIQRFSTTTPEGIDLVTVHILALEDGTEIHMLAERRYPLLRETLKRMMKLKLNVESEGEVVFDLLRFIQKQIDEFGG</sequence>
<protein>
    <submittedName>
        <fullName evidence="2">Uncharacterized protein</fullName>
    </submittedName>
</protein>